<dbReference type="GO" id="GO:0000407">
    <property type="term" value="C:phagophore assembly site"/>
    <property type="evidence" value="ECO:0007669"/>
    <property type="project" value="TreeGrafter"/>
</dbReference>
<reference evidence="7" key="1">
    <citation type="submission" date="2025-08" db="UniProtKB">
        <authorList>
            <consortium name="Ensembl"/>
        </authorList>
    </citation>
    <scope>IDENTIFICATION</scope>
</reference>
<dbReference type="GO" id="GO:0000422">
    <property type="term" value="P:autophagy of mitochondrion"/>
    <property type="evidence" value="ECO:0007669"/>
    <property type="project" value="TreeGrafter"/>
</dbReference>
<dbReference type="Pfam" id="PF00787">
    <property type="entry name" value="PX"/>
    <property type="match status" value="1"/>
</dbReference>
<dbReference type="PANTHER" id="PTHR45949">
    <property type="entry name" value="SORTING NEXIN-4"/>
    <property type="match status" value="1"/>
</dbReference>
<evidence type="ECO:0000259" key="6">
    <source>
        <dbReference type="PROSITE" id="PS50195"/>
    </source>
</evidence>
<dbReference type="GO" id="GO:0001889">
    <property type="term" value="P:liver development"/>
    <property type="evidence" value="ECO:0007669"/>
    <property type="project" value="Ensembl"/>
</dbReference>
<dbReference type="Gene3D" id="1.20.1270.60">
    <property type="entry name" value="Arfaptin homology (AH) domain/BAR domain"/>
    <property type="match status" value="1"/>
</dbReference>
<proteinExistence type="inferred from homology"/>
<evidence type="ECO:0000256" key="4">
    <source>
        <dbReference type="SAM" id="Coils"/>
    </source>
</evidence>
<keyword evidence="3" id="KW-0653">Protein transport</keyword>
<feature type="coiled-coil region" evidence="4">
    <location>
        <begin position="376"/>
        <end position="403"/>
    </location>
</feature>
<comment type="similarity">
    <text evidence="1">Belongs to the sorting nexin family.</text>
</comment>
<keyword evidence="8" id="KW-1185">Reference proteome</keyword>
<dbReference type="AlphaFoldDB" id="A0A8C5C9E2"/>
<dbReference type="GO" id="GO:0004197">
    <property type="term" value="F:cysteine-type endopeptidase activity"/>
    <property type="evidence" value="ECO:0007669"/>
    <property type="project" value="Ensembl"/>
</dbReference>
<dbReference type="Ensembl" id="ENSGMOT00000043871.1">
    <property type="protein sequence ID" value="ENSGMOP00000057646.1"/>
    <property type="gene ID" value="ENSGMOG00000004704.2"/>
</dbReference>
<dbReference type="Proteomes" id="UP000694546">
    <property type="component" value="Chromosome 23"/>
</dbReference>
<dbReference type="GO" id="GO:0034727">
    <property type="term" value="P:piecemeal microautophagy of the nucleus"/>
    <property type="evidence" value="ECO:0007669"/>
    <property type="project" value="TreeGrafter"/>
</dbReference>
<dbReference type="PROSITE" id="PS50195">
    <property type="entry name" value="PX"/>
    <property type="match status" value="1"/>
</dbReference>
<dbReference type="Gene3D" id="3.30.1520.10">
    <property type="entry name" value="Phox-like domain"/>
    <property type="match status" value="1"/>
</dbReference>
<dbReference type="GO" id="GO:0005769">
    <property type="term" value="C:early endosome"/>
    <property type="evidence" value="ECO:0007669"/>
    <property type="project" value="TreeGrafter"/>
</dbReference>
<dbReference type="SMART" id="SM00312">
    <property type="entry name" value="PX"/>
    <property type="match status" value="1"/>
</dbReference>
<dbReference type="GO" id="GO:0061709">
    <property type="term" value="P:reticulophagy"/>
    <property type="evidence" value="ECO:0007669"/>
    <property type="project" value="TreeGrafter"/>
</dbReference>
<evidence type="ECO:0000256" key="3">
    <source>
        <dbReference type="ARBA" id="ARBA00022927"/>
    </source>
</evidence>
<dbReference type="PANTHER" id="PTHR45949:SF3">
    <property type="entry name" value="SORTING NEXIN-7"/>
    <property type="match status" value="1"/>
</dbReference>
<dbReference type="GO" id="GO:0035091">
    <property type="term" value="F:phosphatidylinositol binding"/>
    <property type="evidence" value="ECO:0007669"/>
    <property type="project" value="InterPro"/>
</dbReference>
<keyword evidence="5" id="KW-0732">Signal</keyword>
<feature type="signal peptide" evidence="5">
    <location>
        <begin position="1"/>
        <end position="21"/>
    </location>
</feature>
<evidence type="ECO:0000256" key="1">
    <source>
        <dbReference type="ARBA" id="ARBA00010883"/>
    </source>
</evidence>
<name>A0A8C5C9E2_GADMO</name>
<dbReference type="InterPro" id="IPR036871">
    <property type="entry name" value="PX_dom_sf"/>
</dbReference>
<feature type="chain" id="PRO_5034751535" evidence="5">
    <location>
        <begin position="22"/>
        <end position="457"/>
    </location>
</feature>
<keyword evidence="2" id="KW-0813">Transport</keyword>
<organism evidence="7 8">
    <name type="scientific">Gadus morhua</name>
    <name type="common">Atlantic cod</name>
    <dbReference type="NCBI Taxonomy" id="8049"/>
    <lineage>
        <taxon>Eukaryota</taxon>
        <taxon>Metazoa</taxon>
        <taxon>Chordata</taxon>
        <taxon>Craniata</taxon>
        <taxon>Vertebrata</taxon>
        <taxon>Euteleostomi</taxon>
        <taxon>Actinopterygii</taxon>
        <taxon>Neopterygii</taxon>
        <taxon>Teleostei</taxon>
        <taxon>Neoteleostei</taxon>
        <taxon>Acanthomorphata</taxon>
        <taxon>Zeiogadaria</taxon>
        <taxon>Gadariae</taxon>
        <taxon>Gadiformes</taxon>
        <taxon>Gadoidei</taxon>
        <taxon>Gadidae</taxon>
        <taxon>Gadus</taxon>
    </lineage>
</organism>
<dbReference type="SUPFAM" id="SSF103657">
    <property type="entry name" value="BAR/IMD domain-like"/>
    <property type="match status" value="1"/>
</dbReference>
<evidence type="ECO:0000256" key="5">
    <source>
        <dbReference type="SAM" id="SignalP"/>
    </source>
</evidence>
<dbReference type="GO" id="GO:0032456">
    <property type="term" value="P:endocytic recycling"/>
    <property type="evidence" value="ECO:0007669"/>
    <property type="project" value="TreeGrafter"/>
</dbReference>
<evidence type="ECO:0000313" key="7">
    <source>
        <dbReference type="Ensembl" id="ENSGMOP00000057646.1"/>
    </source>
</evidence>
<dbReference type="GO" id="GO:0043066">
    <property type="term" value="P:negative regulation of apoptotic process"/>
    <property type="evidence" value="ECO:0007669"/>
    <property type="project" value="Ensembl"/>
</dbReference>
<protein>
    <submittedName>
        <fullName evidence="7">Sorting nexin 7</fullName>
    </submittedName>
</protein>
<evidence type="ECO:0000313" key="8">
    <source>
        <dbReference type="Proteomes" id="UP000694546"/>
    </source>
</evidence>
<dbReference type="GeneTree" id="ENSGT00940000155315"/>
<dbReference type="OMA" id="LHYYEEC"/>
<dbReference type="GO" id="GO:0015031">
    <property type="term" value="P:protein transport"/>
    <property type="evidence" value="ECO:0007669"/>
    <property type="project" value="UniProtKB-KW"/>
</dbReference>
<dbReference type="InterPro" id="IPR001683">
    <property type="entry name" value="PX_dom"/>
</dbReference>
<feature type="domain" description="PX" evidence="6">
    <location>
        <begin position="102"/>
        <end position="223"/>
    </location>
</feature>
<evidence type="ECO:0000256" key="2">
    <source>
        <dbReference type="ARBA" id="ARBA00022448"/>
    </source>
</evidence>
<dbReference type="SUPFAM" id="SSF64268">
    <property type="entry name" value="PX domain"/>
    <property type="match status" value="1"/>
</dbReference>
<keyword evidence="4" id="KW-0175">Coiled coil</keyword>
<sequence>MLFTGISLFSGLSFLCGPFHCGPSLCGPSPCSCLFLIACSLSSCQNPSLAVGSSVSSSVVQGSLVHSPGALVRSSGSMVNQYGLEEEEEEEEEEARGGVPTRDLFVTVDHPESHVTAIETFIVYRVLARTTRGDFDSSEYEVHRRYQDFLWLRGKLEEGHPTLIIHPLPEKFVMKGLVERFSEDFIETRRRALQTFLSKTAEHPMLSRSPQLKVFLTEQDLTAIKKQGPSFLSRMGDSVRAAAIAVRGVRARPQEFGAMQDYADEFSCKMSALDKVTQRIIKEQNEYLEELSQYGPLYSQWAELEADLSEPLRGVAGCLDLCGRETEEQLRHLTEVLQPTLHQYLLCADTLKTVLRRRDHIQAEFEAKNDALASSAVSKKGDLETLKEEAAGLEERVESANSALKGDWARWGDAMRYDLREALVSTADKNQDYYEKCLAVWETFLLSQKTPPGQEED</sequence>
<accession>A0A8C5C9E2</accession>
<gene>
    <name evidence="7" type="primary">SNX7</name>
</gene>
<reference evidence="7" key="2">
    <citation type="submission" date="2025-09" db="UniProtKB">
        <authorList>
            <consortium name="Ensembl"/>
        </authorList>
    </citation>
    <scope>IDENTIFICATION</scope>
</reference>
<dbReference type="InterPro" id="IPR027267">
    <property type="entry name" value="AH/BAR_dom_sf"/>
</dbReference>